<organism evidence="2">
    <name type="scientific">Arundo donax</name>
    <name type="common">Giant reed</name>
    <name type="synonym">Donax arundinaceus</name>
    <dbReference type="NCBI Taxonomy" id="35708"/>
    <lineage>
        <taxon>Eukaryota</taxon>
        <taxon>Viridiplantae</taxon>
        <taxon>Streptophyta</taxon>
        <taxon>Embryophyta</taxon>
        <taxon>Tracheophyta</taxon>
        <taxon>Spermatophyta</taxon>
        <taxon>Magnoliopsida</taxon>
        <taxon>Liliopsida</taxon>
        <taxon>Poales</taxon>
        <taxon>Poaceae</taxon>
        <taxon>PACMAD clade</taxon>
        <taxon>Arundinoideae</taxon>
        <taxon>Arundineae</taxon>
        <taxon>Arundo</taxon>
    </lineage>
</organism>
<sequence length="39" mass="4693">MVCYIFCWFIHAYFTYVGSYLCIIIYCKFEIALSSFVYA</sequence>
<proteinExistence type="predicted"/>
<keyword evidence="1" id="KW-0812">Transmembrane</keyword>
<evidence type="ECO:0000313" key="2">
    <source>
        <dbReference type="EMBL" id="JAD59366.1"/>
    </source>
</evidence>
<dbReference type="AlphaFoldDB" id="A0A0A9B7P3"/>
<keyword evidence="1" id="KW-1133">Transmembrane helix</keyword>
<keyword evidence="1" id="KW-0472">Membrane</keyword>
<protein>
    <submittedName>
        <fullName evidence="2">Uncharacterized protein</fullName>
    </submittedName>
</protein>
<dbReference type="EMBL" id="GBRH01238529">
    <property type="protein sequence ID" value="JAD59366.1"/>
    <property type="molecule type" value="Transcribed_RNA"/>
</dbReference>
<accession>A0A0A9B7P3</accession>
<name>A0A0A9B7P3_ARUDO</name>
<evidence type="ECO:0000256" key="1">
    <source>
        <dbReference type="SAM" id="Phobius"/>
    </source>
</evidence>
<feature type="transmembrane region" description="Helical" evidence="1">
    <location>
        <begin position="6"/>
        <end position="27"/>
    </location>
</feature>
<reference evidence="2" key="2">
    <citation type="journal article" date="2015" name="Data Brief">
        <title>Shoot transcriptome of the giant reed, Arundo donax.</title>
        <authorList>
            <person name="Barrero R.A."/>
            <person name="Guerrero F.D."/>
            <person name="Moolhuijzen P."/>
            <person name="Goolsby J.A."/>
            <person name="Tidwell J."/>
            <person name="Bellgard S.E."/>
            <person name="Bellgard M.I."/>
        </authorList>
    </citation>
    <scope>NUCLEOTIDE SEQUENCE</scope>
    <source>
        <tissue evidence="2">Shoot tissue taken approximately 20 cm above the soil surface</tissue>
    </source>
</reference>
<reference evidence="2" key="1">
    <citation type="submission" date="2014-09" db="EMBL/GenBank/DDBJ databases">
        <authorList>
            <person name="Magalhaes I.L.F."/>
            <person name="Oliveira U."/>
            <person name="Santos F.R."/>
            <person name="Vidigal T.H.D.A."/>
            <person name="Brescovit A.D."/>
            <person name="Santos A.J."/>
        </authorList>
    </citation>
    <scope>NUCLEOTIDE SEQUENCE</scope>
    <source>
        <tissue evidence="2">Shoot tissue taken approximately 20 cm above the soil surface</tissue>
    </source>
</reference>